<feature type="domain" description="RNase III" evidence="11">
    <location>
        <begin position="1"/>
        <end position="121"/>
    </location>
</feature>
<dbReference type="SMART" id="SM00358">
    <property type="entry name" value="DSRM"/>
    <property type="match status" value="1"/>
</dbReference>
<feature type="domain" description="DRBM" evidence="10">
    <location>
        <begin position="148"/>
        <end position="218"/>
    </location>
</feature>
<dbReference type="AlphaFoldDB" id="A0A4S8FCB6"/>
<dbReference type="PANTHER" id="PTHR11207">
    <property type="entry name" value="RIBONUCLEASE III"/>
    <property type="match status" value="1"/>
</dbReference>
<dbReference type="GO" id="GO:0008033">
    <property type="term" value="P:tRNA processing"/>
    <property type="evidence" value="ECO:0007669"/>
    <property type="project" value="UniProtKB-KW"/>
</dbReference>
<dbReference type="GO" id="GO:0005737">
    <property type="term" value="C:cytoplasm"/>
    <property type="evidence" value="ECO:0007669"/>
    <property type="project" value="UniProtKB-SubCell"/>
</dbReference>
<dbReference type="EC" id="3.1.26.3" evidence="9"/>
<comment type="caution">
    <text evidence="12">The sequence shown here is derived from an EMBL/GenBank/DDBJ whole genome shotgun (WGS) entry which is preliminary data.</text>
</comment>
<keyword evidence="3 9" id="KW-0698">rRNA processing</keyword>
<name>A0A4S8FCB6_9BURK</name>
<dbReference type="PANTHER" id="PTHR11207:SF0">
    <property type="entry name" value="RIBONUCLEASE 3"/>
    <property type="match status" value="1"/>
</dbReference>
<dbReference type="PROSITE" id="PS50142">
    <property type="entry name" value="RNASE_3_2"/>
    <property type="match status" value="1"/>
</dbReference>
<evidence type="ECO:0000256" key="4">
    <source>
        <dbReference type="ARBA" id="ARBA00022664"/>
    </source>
</evidence>
<evidence type="ECO:0000256" key="6">
    <source>
        <dbReference type="ARBA" id="ARBA00022759"/>
    </source>
</evidence>
<feature type="binding site" evidence="9">
    <location>
        <position position="110"/>
    </location>
    <ligand>
        <name>Mg(2+)</name>
        <dbReference type="ChEBI" id="CHEBI:18420"/>
    </ligand>
</feature>
<dbReference type="GO" id="GO:0019843">
    <property type="term" value="F:rRNA binding"/>
    <property type="evidence" value="ECO:0007669"/>
    <property type="project" value="UniProtKB-KW"/>
</dbReference>
<dbReference type="Pfam" id="PF00035">
    <property type="entry name" value="dsrm"/>
    <property type="match status" value="1"/>
</dbReference>
<dbReference type="Proteomes" id="UP000308917">
    <property type="component" value="Unassembled WGS sequence"/>
</dbReference>
<dbReference type="Pfam" id="PF14622">
    <property type="entry name" value="Ribonucleas_3_3"/>
    <property type="match status" value="1"/>
</dbReference>
<reference evidence="12 13" key="1">
    <citation type="journal article" date="2015" name="Antonie Van Leeuwenhoek">
        <title>Lampropedia puyangensis sp. nov., isolated from symptomatic bark of Populus ? euramericana canker and emended description of Lampropedia hyalina (Ehrenberg 1832) Lee et al. 2004.</title>
        <authorList>
            <person name="Li Y."/>
            <person name="Wang T."/>
            <person name="Piao C.G."/>
            <person name="Wang L.F."/>
            <person name="Tian G.Z."/>
            <person name="Zhu T.H."/>
            <person name="Guo M.W."/>
        </authorList>
    </citation>
    <scope>NUCLEOTIDE SEQUENCE [LARGE SCALE GENOMIC DNA]</scope>
    <source>
        <strain evidence="12 13">2-bin</strain>
    </source>
</reference>
<organism evidence="12 13">
    <name type="scientific">Lampropedia puyangensis</name>
    <dbReference type="NCBI Taxonomy" id="1330072"/>
    <lineage>
        <taxon>Bacteria</taxon>
        <taxon>Pseudomonadati</taxon>
        <taxon>Pseudomonadota</taxon>
        <taxon>Betaproteobacteria</taxon>
        <taxon>Burkholderiales</taxon>
        <taxon>Comamonadaceae</taxon>
        <taxon>Lampropedia</taxon>
    </lineage>
</organism>
<keyword evidence="6 9" id="KW-0255">Endonuclease</keyword>
<feature type="active site" evidence="9">
    <location>
        <position position="110"/>
    </location>
</feature>
<dbReference type="SUPFAM" id="SSF54768">
    <property type="entry name" value="dsRNA-binding domain-like"/>
    <property type="match status" value="1"/>
</dbReference>
<evidence type="ECO:0000313" key="13">
    <source>
        <dbReference type="Proteomes" id="UP000308917"/>
    </source>
</evidence>
<dbReference type="GO" id="GO:0004525">
    <property type="term" value="F:ribonuclease III activity"/>
    <property type="evidence" value="ECO:0007669"/>
    <property type="project" value="UniProtKB-UniRule"/>
</dbReference>
<keyword evidence="9" id="KW-0963">Cytoplasm</keyword>
<comment type="subunit">
    <text evidence="9">Homodimer.</text>
</comment>
<protein>
    <recommendedName>
        <fullName evidence="9">Ribonuclease 3</fullName>
        <ecNumber evidence="9">3.1.26.3</ecNumber>
    </recommendedName>
    <alternativeName>
        <fullName evidence="9">Ribonuclease III</fullName>
        <shortName evidence="9">RNase III</shortName>
    </alternativeName>
</protein>
<dbReference type="InterPro" id="IPR011907">
    <property type="entry name" value="RNase_III"/>
</dbReference>
<comment type="function">
    <text evidence="9">Digests double-stranded RNA. Involved in the processing of primary rRNA transcript to yield the immediate precursors to the large and small rRNAs (23S and 16S). Processes some mRNAs, and tRNAs when they are encoded in the rRNA operon. Processes pre-crRNA and tracrRNA of type II CRISPR loci if present in the organism.</text>
</comment>
<proteinExistence type="inferred from homology"/>
<dbReference type="OrthoDB" id="9805026at2"/>
<comment type="subcellular location">
    <subcellularLocation>
        <location evidence="9">Cytoplasm</location>
    </subcellularLocation>
</comment>
<comment type="catalytic activity">
    <reaction evidence="1 9">
        <text>Endonucleolytic cleavage to 5'-phosphomonoester.</text>
        <dbReference type="EC" id="3.1.26.3"/>
    </reaction>
</comment>
<dbReference type="CDD" id="cd10845">
    <property type="entry name" value="DSRM_RNAse_III_family"/>
    <property type="match status" value="1"/>
</dbReference>
<feature type="active site" evidence="9">
    <location>
        <position position="38"/>
    </location>
</feature>
<dbReference type="CDD" id="cd00593">
    <property type="entry name" value="RIBOc"/>
    <property type="match status" value="1"/>
</dbReference>
<dbReference type="PROSITE" id="PS50137">
    <property type="entry name" value="DS_RBD"/>
    <property type="match status" value="1"/>
</dbReference>
<keyword evidence="4 9" id="KW-0507">mRNA processing</keyword>
<keyword evidence="8 9" id="KW-0694">RNA-binding</keyword>
<dbReference type="SUPFAM" id="SSF69065">
    <property type="entry name" value="RNase III domain-like"/>
    <property type="match status" value="1"/>
</dbReference>
<feature type="binding site" evidence="9">
    <location>
        <position position="107"/>
    </location>
    <ligand>
        <name>Mg(2+)</name>
        <dbReference type="ChEBI" id="CHEBI:18420"/>
    </ligand>
</feature>
<dbReference type="Gene3D" id="1.10.1520.10">
    <property type="entry name" value="Ribonuclease III domain"/>
    <property type="match status" value="1"/>
</dbReference>
<dbReference type="GO" id="GO:0003725">
    <property type="term" value="F:double-stranded RNA binding"/>
    <property type="evidence" value="ECO:0007669"/>
    <property type="project" value="TreeGrafter"/>
</dbReference>
<evidence type="ECO:0000313" key="12">
    <source>
        <dbReference type="EMBL" id="THU04174.1"/>
    </source>
</evidence>
<keyword evidence="9" id="KW-0460">Magnesium</keyword>
<evidence type="ECO:0000259" key="10">
    <source>
        <dbReference type="PROSITE" id="PS50137"/>
    </source>
</evidence>
<dbReference type="FunFam" id="1.10.1520.10:FF:000001">
    <property type="entry name" value="Ribonuclease 3"/>
    <property type="match status" value="1"/>
</dbReference>
<dbReference type="GO" id="GO:0046872">
    <property type="term" value="F:metal ion binding"/>
    <property type="evidence" value="ECO:0007669"/>
    <property type="project" value="UniProtKB-KW"/>
</dbReference>
<keyword evidence="9" id="KW-0699">rRNA-binding</keyword>
<evidence type="ECO:0000256" key="7">
    <source>
        <dbReference type="ARBA" id="ARBA00022801"/>
    </source>
</evidence>
<dbReference type="GO" id="GO:0010468">
    <property type="term" value="P:regulation of gene expression"/>
    <property type="evidence" value="ECO:0007669"/>
    <property type="project" value="TreeGrafter"/>
</dbReference>
<evidence type="ECO:0000256" key="3">
    <source>
        <dbReference type="ARBA" id="ARBA00022552"/>
    </source>
</evidence>
<dbReference type="InterPro" id="IPR000999">
    <property type="entry name" value="RNase_III_dom"/>
</dbReference>
<feature type="binding site" evidence="9">
    <location>
        <position position="34"/>
    </location>
    <ligand>
        <name>Mg(2+)</name>
        <dbReference type="ChEBI" id="CHEBI:18420"/>
    </ligand>
</feature>
<gene>
    <name evidence="9" type="primary">rnc</name>
    <name evidence="12" type="ORF">E9531_04940</name>
</gene>
<keyword evidence="13" id="KW-1185">Reference proteome</keyword>
<evidence type="ECO:0000256" key="1">
    <source>
        <dbReference type="ARBA" id="ARBA00000109"/>
    </source>
</evidence>
<evidence type="ECO:0000259" key="11">
    <source>
        <dbReference type="PROSITE" id="PS50142"/>
    </source>
</evidence>
<evidence type="ECO:0000256" key="2">
    <source>
        <dbReference type="ARBA" id="ARBA00010183"/>
    </source>
</evidence>
<evidence type="ECO:0000256" key="8">
    <source>
        <dbReference type="ARBA" id="ARBA00022884"/>
    </source>
</evidence>
<sequence>MLSSRLNFPLEQAGKLRQALTHRSFSATHNERLEFLGDSVLNLCISGWLMQRLPDASEGELSRTRANLVCEASLHRIALELALPSLLLLGEGERKTGGAQRASILADAVEALIGVVYLEQGFEAVQRLVLRLFGTVDLSATAKAKAKDPKTSLQEWLQGKKMALPLYHLDEVRGVEHQQEFIVSCSIPALQLQAQGIGTSRKTAERMAAAAVLDLLMKKGKKA</sequence>
<dbReference type="Gene3D" id="3.30.160.20">
    <property type="match status" value="1"/>
</dbReference>
<dbReference type="PROSITE" id="PS00517">
    <property type="entry name" value="RNASE_3_1"/>
    <property type="match status" value="1"/>
</dbReference>
<comment type="similarity">
    <text evidence="2">Belongs to the ribonuclease III family.</text>
</comment>
<dbReference type="NCBIfam" id="TIGR02191">
    <property type="entry name" value="RNaseIII"/>
    <property type="match status" value="1"/>
</dbReference>
<keyword evidence="9" id="KW-0479">Metal-binding</keyword>
<dbReference type="GO" id="GO:0006364">
    <property type="term" value="P:rRNA processing"/>
    <property type="evidence" value="ECO:0007669"/>
    <property type="project" value="UniProtKB-UniRule"/>
</dbReference>
<dbReference type="GO" id="GO:0006397">
    <property type="term" value="P:mRNA processing"/>
    <property type="evidence" value="ECO:0007669"/>
    <property type="project" value="UniProtKB-UniRule"/>
</dbReference>
<dbReference type="InterPro" id="IPR036389">
    <property type="entry name" value="RNase_III_sf"/>
</dbReference>
<evidence type="ECO:0000256" key="9">
    <source>
        <dbReference type="HAMAP-Rule" id="MF_00104"/>
    </source>
</evidence>
<keyword evidence="5 9" id="KW-0540">Nuclease</keyword>
<keyword evidence="9" id="KW-0819">tRNA processing</keyword>
<keyword evidence="7 9" id="KW-0378">Hydrolase</keyword>
<dbReference type="HAMAP" id="MF_00104">
    <property type="entry name" value="RNase_III"/>
    <property type="match status" value="1"/>
</dbReference>
<dbReference type="SMART" id="SM00535">
    <property type="entry name" value="RIBOc"/>
    <property type="match status" value="1"/>
</dbReference>
<dbReference type="EMBL" id="STFG01000003">
    <property type="protein sequence ID" value="THU04174.1"/>
    <property type="molecule type" value="Genomic_DNA"/>
</dbReference>
<dbReference type="InterPro" id="IPR014720">
    <property type="entry name" value="dsRBD_dom"/>
</dbReference>
<evidence type="ECO:0000256" key="5">
    <source>
        <dbReference type="ARBA" id="ARBA00022722"/>
    </source>
</evidence>
<accession>A0A4S8FCB6</accession>
<comment type="cofactor">
    <cofactor evidence="9">
        <name>Mg(2+)</name>
        <dbReference type="ChEBI" id="CHEBI:18420"/>
    </cofactor>
</comment>